<dbReference type="AlphaFoldDB" id="D2VW24"/>
<evidence type="ECO:0000313" key="2">
    <source>
        <dbReference type="Proteomes" id="UP000006671"/>
    </source>
</evidence>
<name>D2VW24_NAEGR</name>
<gene>
    <name evidence="1" type="ORF">NAEGRDRAFT_73223</name>
</gene>
<dbReference type="KEGG" id="ngr:NAEGRDRAFT_73223"/>
<proteinExistence type="predicted"/>
<organism evidence="2">
    <name type="scientific">Naegleria gruberi</name>
    <name type="common">Amoeba</name>
    <dbReference type="NCBI Taxonomy" id="5762"/>
    <lineage>
        <taxon>Eukaryota</taxon>
        <taxon>Discoba</taxon>
        <taxon>Heterolobosea</taxon>
        <taxon>Tetramitia</taxon>
        <taxon>Eutetramitia</taxon>
        <taxon>Vahlkampfiidae</taxon>
        <taxon>Naegleria</taxon>
    </lineage>
</organism>
<evidence type="ECO:0000313" key="1">
    <source>
        <dbReference type="EMBL" id="EFC38940.1"/>
    </source>
</evidence>
<dbReference type="GeneID" id="8853966"/>
<dbReference type="RefSeq" id="XP_002671684.1">
    <property type="nucleotide sequence ID" value="XM_002671638.1"/>
</dbReference>
<keyword evidence="2" id="KW-1185">Reference proteome</keyword>
<accession>D2VW24</accession>
<sequence>MGNVFDKIPIEDIQSGVTGAINAITTGTHPSTRDETTYNSVKKWIQDCDVKTCKLFHDAFAMPTDASGAIIYKKAVVFTKSIDVNLTDLLVDLLELFNSKSYQALAISALRTVAKNLKMSISTGENNMHDDRSQ</sequence>
<reference evidence="1 2" key="1">
    <citation type="journal article" date="2010" name="Cell">
        <title>The genome of Naegleria gruberi illuminates early eukaryotic versatility.</title>
        <authorList>
            <person name="Fritz-Laylin L.K."/>
            <person name="Prochnik S.E."/>
            <person name="Ginger M.L."/>
            <person name="Dacks J.B."/>
            <person name="Carpenter M.L."/>
            <person name="Field M.C."/>
            <person name="Kuo A."/>
            <person name="Paredez A."/>
            <person name="Chapman J."/>
            <person name="Pham J."/>
            <person name="Shu S."/>
            <person name="Neupane R."/>
            <person name="Cipriano M."/>
            <person name="Mancuso J."/>
            <person name="Tu H."/>
            <person name="Salamov A."/>
            <person name="Lindquist E."/>
            <person name="Shapiro H."/>
            <person name="Lucas S."/>
            <person name="Grigoriev I.V."/>
            <person name="Cande W.Z."/>
            <person name="Fulton C."/>
            <person name="Rokhsar D.S."/>
            <person name="Dawson S.C."/>
        </authorList>
    </citation>
    <scope>NUCLEOTIDE SEQUENCE [LARGE SCALE GENOMIC DNA]</scope>
    <source>
        <strain evidence="1 2">NEG-M</strain>
    </source>
</reference>
<dbReference type="InParanoid" id="D2VW24"/>
<protein>
    <submittedName>
        <fullName evidence="1">Predicted protein</fullName>
    </submittedName>
</protein>
<dbReference type="Proteomes" id="UP000006671">
    <property type="component" value="Unassembled WGS sequence"/>
</dbReference>
<dbReference type="VEuPathDB" id="AmoebaDB:NAEGRDRAFT_73223"/>
<dbReference type="EMBL" id="GG738903">
    <property type="protein sequence ID" value="EFC38940.1"/>
    <property type="molecule type" value="Genomic_DNA"/>
</dbReference>